<protein>
    <submittedName>
        <fullName evidence="2">Uncharacterized protein</fullName>
    </submittedName>
</protein>
<organism evidence="2 3">
    <name type="scientific">Plectosphaerella plurivora</name>
    <dbReference type="NCBI Taxonomy" id="936078"/>
    <lineage>
        <taxon>Eukaryota</taxon>
        <taxon>Fungi</taxon>
        <taxon>Dikarya</taxon>
        <taxon>Ascomycota</taxon>
        <taxon>Pezizomycotina</taxon>
        <taxon>Sordariomycetes</taxon>
        <taxon>Hypocreomycetidae</taxon>
        <taxon>Glomerellales</taxon>
        <taxon>Plectosphaerellaceae</taxon>
        <taxon>Plectosphaerella</taxon>
    </lineage>
</organism>
<comment type="caution">
    <text evidence="2">The sequence shown here is derived from an EMBL/GenBank/DDBJ whole genome shotgun (WGS) entry which is preliminary data.</text>
</comment>
<dbReference type="Proteomes" id="UP000770015">
    <property type="component" value="Unassembled WGS sequence"/>
</dbReference>
<dbReference type="AlphaFoldDB" id="A0A9P9AIG3"/>
<reference evidence="2" key="1">
    <citation type="journal article" date="2021" name="Nat. Commun.">
        <title>Genetic determinants of endophytism in the Arabidopsis root mycobiome.</title>
        <authorList>
            <person name="Mesny F."/>
            <person name="Miyauchi S."/>
            <person name="Thiergart T."/>
            <person name="Pickel B."/>
            <person name="Atanasova L."/>
            <person name="Karlsson M."/>
            <person name="Huettel B."/>
            <person name="Barry K.W."/>
            <person name="Haridas S."/>
            <person name="Chen C."/>
            <person name="Bauer D."/>
            <person name="Andreopoulos W."/>
            <person name="Pangilinan J."/>
            <person name="LaButti K."/>
            <person name="Riley R."/>
            <person name="Lipzen A."/>
            <person name="Clum A."/>
            <person name="Drula E."/>
            <person name="Henrissat B."/>
            <person name="Kohler A."/>
            <person name="Grigoriev I.V."/>
            <person name="Martin F.M."/>
            <person name="Hacquard S."/>
        </authorList>
    </citation>
    <scope>NUCLEOTIDE SEQUENCE</scope>
    <source>
        <strain evidence="2">MPI-SDFR-AT-0117</strain>
    </source>
</reference>
<keyword evidence="3" id="KW-1185">Reference proteome</keyword>
<accession>A0A9P9AIG3</accession>
<feature type="compositionally biased region" description="Polar residues" evidence="1">
    <location>
        <begin position="1"/>
        <end position="14"/>
    </location>
</feature>
<evidence type="ECO:0000313" key="3">
    <source>
        <dbReference type="Proteomes" id="UP000770015"/>
    </source>
</evidence>
<proteinExistence type="predicted"/>
<gene>
    <name evidence="2" type="ORF">F5X68DRAFT_238771</name>
</gene>
<dbReference type="OrthoDB" id="4457531at2759"/>
<dbReference type="EMBL" id="JAGSXJ010000001">
    <property type="protein sequence ID" value="KAH6697369.1"/>
    <property type="molecule type" value="Genomic_DNA"/>
</dbReference>
<evidence type="ECO:0000256" key="1">
    <source>
        <dbReference type="SAM" id="MobiDB-lite"/>
    </source>
</evidence>
<sequence length="387" mass="40584">MEQTTSQLTGSSKLESVRDLSDPLDDPTRPSLAAFADAGHPFSVPVSGDPRGILCGFDSSLMTSPKEPWLDSSTSPFDLGSRATYDITEKNRLKIILPDTRGFSASYRDGFSTTAGSTDEHLSAEVGVTVGYPFLNASATGNYDRAVMSSENSIRSSRNASCATGRVVLDVVPPFSPDTILLLRGSRDGPSRFRAKYGDYYICGYELGGNAGACMSGSTTSTSTTDTLTLTVTVRALFSEASTSTSESWTSCSAGSKLSLSGFSSISGSLEAEELVMGGGPGDEQRAQAIREASARGLAAVADLPSVVQEKMDQLGLKDGQVMALDAAEGVCRSGLVIKVLLAPFARLNQYVGLVNQPPLDVMMDDASGNVLGDPRMAAAARLFLSA</sequence>
<evidence type="ECO:0000313" key="2">
    <source>
        <dbReference type="EMBL" id="KAH6697369.1"/>
    </source>
</evidence>
<name>A0A9P9AIG3_9PEZI</name>
<feature type="region of interest" description="Disordered" evidence="1">
    <location>
        <begin position="1"/>
        <end position="32"/>
    </location>
</feature>